<accession>A0ABY4P8V8</accession>
<name>A0ABY4P8V8_9LACO</name>
<evidence type="ECO:0000313" key="2">
    <source>
        <dbReference type="Proteomes" id="UP000831495"/>
    </source>
</evidence>
<gene>
    <name evidence="1" type="ORF">MOO45_07210</name>
</gene>
<dbReference type="Proteomes" id="UP000831495">
    <property type="component" value="Chromosome"/>
</dbReference>
<organism evidence="1 2">
    <name type="scientific">Bombilactobacillus folatiphilus</name>
    <dbReference type="NCBI Taxonomy" id="2923362"/>
    <lineage>
        <taxon>Bacteria</taxon>
        <taxon>Bacillati</taxon>
        <taxon>Bacillota</taxon>
        <taxon>Bacilli</taxon>
        <taxon>Lactobacillales</taxon>
        <taxon>Lactobacillaceae</taxon>
        <taxon>Bombilactobacillus</taxon>
    </lineage>
</organism>
<reference evidence="1" key="1">
    <citation type="journal article" date="2022" name="Int. J. Syst. Evol. Microbiol.">
        <title>Apilactobacillus apisilvae sp. nov., Nicolia spurrieriana gen. nov. sp. nov., Bombilactobacillus folatiphilus sp. nov. and Bombilactobacillus thymidiniphilus sp. nov., four new lactic acid bacterial isolates from stingless bees Tetragonula carbonaria and Austroplebeia australis.</title>
        <authorList>
            <person name="Oliphant S.A."/>
            <person name="Watson-Haigh N.S."/>
            <person name="Sumby K.M."/>
            <person name="Gardner J."/>
            <person name="Groom S."/>
            <person name="Jiranek V."/>
        </authorList>
    </citation>
    <scope>NUCLEOTIDE SEQUENCE</scope>
    <source>
        <strain evidence="1">SG4_D2</strain>
    </source>
</reference>
<keyword evidence="2" id="KW-1185">Reference proteome</keyword>
<sequence length="108" mass="12941">MDTQYSEKSVEAFLTFYVHHFKDDDLEIISQYDLDHHVTELNAFINNDRSFRMKDIVPILVCKHNEIISLLLEDLVNNAQLDMNQLDTPQAWENWYREEKGKIKEPER</sequence>
<dbReference type="EMBL" id="CP093366">
    <property type="protein sequence ID" value="UQS81969.1"/>
    <property type="molecule type" value="Genomic_DNA"/>
</dbReference>
<dbReference type="RefSeq" id="WP_249514237.1">
    <property type="nucleotide sequence ID" value="NZ_CP093366.1"/>
</dbReference>
<protein>
    <submittedName>
        <fullName evidence="1">Uncharacterized protein</fullName>
    </submittedName>
</protein>
<evidence type="ECO:0000313" key="1">
    <source>
        <dbReference type="EMBL" id="UQS81969.1"/>
    </source>
</evidence>
<proteinExistence type="predicted"/>